<evidence type="ECO:0000256" key="1">
    <source>
        <dbReference type="ARBA" id="ARBA00022676"/>
    </source>
</evidence>
<keyword evidence="2" id="KW-0808">Transferase</keyword>
<reference evidence="3 4" key="1">
    <citation type="submission" date="2017-05" db="EMBL/GenBank/DDBJ databases">
        <authorList>
            <person name="Varghese N."/>
            <person name="Submissions S."/>
        </authorList>
    </citation>
    <scope>NUCLEOTIDE SEQUENCE [LARGE SCALE GENOMIC DNA]</scope>
    <source>
        <strain evidence="3 4">DSM 15522</strain>
    </source>
</reference>
<dbReference type="CDD" id="cd03789">
    <property type="entry name" value="GT9_LPS_heptosyltransferase"/>
    <property type="match status" value="1"/>
</dbReference>
<gene>
    <name evidence="3" type="ORF">SAMN06265339_0575</name>
</gene>
<keyword evidence="4" id="KW-1185">Reference proteome</keyword>
<evidence type="ECO:0000313" key="4">
    <source>
        <dbReference type="Proteomes" id="UP001157911"/>
    </source>
</evidence>
<dbReference type="InterPro" id="IPR051199">
    <property type="entry name" value="LPS_LOS_Heptosyltrfase"/>
</dbReference>
<dbReference type="Proteomes" id="UP001157911">
    <property type="component" value="Unassembled WGS sequence"/>
</dbReference>
<dbReference type="EMBL" id="FXUB01000001">
    <property type="protein sequence ID" value="SMP08142.1"/>
    <property type="molecule type" value="Genomic_DNA"/>
</dbReference>
<evidence type="ECO:0000313" key="3">
    <source>
        <dbReference type="EMBL" id="SMP08142.1"/>
    </source>
</evidence>
<accession>A0ABY1NFC3</accession>
<keyword evidence="1" id="KW-0328">Glycosyltransferase</keyword>
<dbReference type="SUPFAM" id="SSF53756">
    <property type="entry name" value="UDP-Glycosyltransferase/glycogen phosphorylase"/>
    <property type="match status" value="1"/>
</dbReference>
<dbReference type="Pfam" id="PF01075">
    <property type="entry name" value="Glyco_transf_9"/>
    <property type="match status" value="1"/>
</dbReference>
<name>A0ABY1NFC3_9BACT</name>
<dbReference type="RefSeq" id="WP_283400078.1">
    <property type="nucleotide sequence ID" value="NZ_FXUB01000001.1"/>
</dbReference>
<dbReference type="PANTHER" id="PTHR30160">
    <property type="entry name" value="TETRAACYLDISACCHARIDE 4'-KINASE-RELATED"/>
    <property type="match status" value="1"/>
</dbReference>
<organism evidence="3 4">
    <name type="scientific">Desulfurobacterium pacificum</name>
    <dbReference type="NCBI Taxonomy" id="240166"/>
    <lineage>
        <taxon>Bacteria</taxon>
        <taxon>Pseudomonadati</taxon>
        <taxon>Aquificota</taxon>
        <taxon>Aquificia</taxon>
        <taxon>Desulfurobacteriales</taxon>
        <taxon>Desulfurobacteriaceae</taxon>
        <taxon>Desulfurobacterium</taxon>
    </lineage>
</organism>
<dbReference type="InterPro" id="IPR002201">
    <property type="entry name" value="Glyco_trans_9"/>
</dbReference>
<dbReference type="PANTHER" id="PTHR30160:SF1">
    <property type="entry name" value="LIPOPOLYSACCHARIDE 1,2-N-ACETYLGLUCOSAMINETRANSFERASE-RELATED"/>
    <property type="match status" value="1"/>
</dbReference>
<evidence type="ECO:0000256" key="2">
    <source>
        <dbReference type="ARBA" id="ARBA00022679"/>
    </source>
</evidence>
<proteinExistence type="predicted"/>
<dbReference type="Gene3D" id="3.40.50.2000">
    <property type="entry name" value="Glycogen Phosphorylase B"/>
    <property type="match status" value="2"/>
</dbReference>
<sequence length="324" mass="36579">MKILIIRFSSLGDVILTSSVFSPLKEVGIEVDLLTLKPWGEIFKNDNRLSRVIEVGKEEVKTLKGLKRLAEKLNKNQYDYIFDLHNTLRSRALSFYLKAKVFRYKKSSLLRRLMLVFKPFKSKWLFVPELYAKPFRKIGIEIKNPRPYILLSRQEISKISHLIPPKPFIAIAPGAKWEGKRYPVKNFIEISKLLNKKGFNVAVIGGKEDYPLGKEISENSTAVNLCGKLTLRESLTVISQAKGVISNDSAVVHMARAVKTPVAVIFGPTHPAFGFAPAPDEGIVITKNLPCSPCSLHGKTKCKERKCFDINPKKVVENFLKISE</sequence>
<comment type="caution">
    <text evidence="3">The sequence shown here is derived from an EMBL/GenBank/DDBJ whole genome shotgun (WGS) entry which is preliminary data.</text>
</comment>
<protein>
    <submittedName>
        <fullName evidence="3">Lipopolysaccharide heptosyltransferase II</fullName>
    </submittedName>
</protein>